<accession>A0A845SA99</accession>
<organism evidence="4 5">
    <name type="scientific">Candidatus Fonsibacter lacus</name>
    <dbReference type="NCBI Taxonomy" id="2576439"/>
    <lineage>
        <taxon>Bacteria</taxon>
        <taxon>Pseudomonadati</taxon>
        <taxon>Pseudomonadota</taxon>
        <taxon>Alphaproteobacteria</taxon>
        <taxon>Candidatus Pelagibacterales</taxon>
        <taxon>Candidatus Pelagibacterales incertae sedis</taxon>
        <taxon>Candidatus Fonsibacter</taxon>
    </lineage>
</organism>
<dbReference type="InterPro" id="IPR005235">
    <property type="entry name" value="YmdB-like"/>
</dbReference>
<feature type="binding site" evidence="2">
    <location>
        <position position="40"/>
    </location>
    <ligand>
        <name>Fe cation</name>
        <dbReference type="ChEBI" id="CHEBI:24875"/>
        <label>1</label>
    </ligand>
</feature>
<dbReference type="AlphaFoldDB" id="A0A845SA99"/>
<dbReference type="Pfam" id="PF13277">
    <property type="entry name" value="YmdB"/>
    <property type="match status" value="1"/>
</dbReference>
<comment type="caution">
    <text evidence="4">The sequence shown here is derived from an EMBL/GenBank/DDBJ whole genome shotgun (WGS) entry which is preliminary data.</text>
</comment>
<dbReference type="EMBL" id="RGOB01000034">
    <property type="protein sequence ID" value="NCU53027.1"/>
    <property type="molecule type" value="Genomic_DNA"/>
</dbReference>
<dbReference type="SUPFAM" id="SSF56300">
    <property type="entry name" value="Metallo-dependent phosphatases"/>
    <property type="match status" value="1"/>
</dbReference>
<dbReference type="GO" id="GO:0004113">
    <property type="term" value="F:2',3'-cyclic-nucleotide 3'-phosphodiesterase activity"/>
    <property type="evidence" value="ECO:0007669"/>
    <property type="project" value="TreeGrafter"/>
</dbReference>
<evidence type="ECO:0000256" key="2">
    <source>
        <dbReference type="PIRSR" id="PIRSR004789-51"/>
    </source>
</evidence>
<reference evidence="4 5" key="1">
    <citation type="submission" date="2018-10" db="EMBL/GenBank/DDBJ databases">
        <title>Iterative Subtractive Binning of Freshwater Chronoseries Metagenomes Recovers Nearly Complete Genomes from over Four Hundred Novel Species.</title>
        <authorList>
            <person name="Rodriguez-R L.M."/>
            <person name="Tsementzi D."/>
            <person name="Luo C."/>
            <person name="Konstantinidis K.T."/>
        </authorList>
    </citation>
    <scope>NUCLEOTIDE SEQUENCE [LARGE SCALE GENOMIC DNA]</scope>
    <source>
        <strain evidence="4">WB7_2B_003</strain>
        <strain evidence="3">WB8_2A_004</strain>
    </source>
</reference>
<name>A0A845SA99_9PROT</name>
<dbReference type="PANTHER" id="PTHR36303">
    <property type="entry name" value="2',3'-CYCLIC-NUCLEOTIDE 2'-PHOSPHODIESTERASE"/>
    <property type="match status" value="1"/>
</dbReference>
<feature type="active site" description="Proton donor" evidence="1">
    <location>
        <position position="68"/>
    </location>
</feature>
<evidence type="ECO:0000313" key="3">
    <source>
        <dbReference type="EMBL" id="NCU53027.1"/>
    </source>
</evidence>
<gene>
    <name evidence="4" type="ORF">EBV78_00985</name>
    <name evidence="3" type="ORF">EBX74_01805</name>
</gene>
<feature type="binding site" evidence="2">
    <location>
        <position position="153"/>
    </location>
    <ligand>
        <name>Fe cation</name>
        <dbReference type="ChEBI" id="CHEBI:24875"/>
        <label>2</label>
    </ligand>
</feature>
<feature type="binding site" evidence="2">
    <location>
        <position position="39"/>
    </location>
    <ligand>
        <name>Fe cation</name>
        <dbReference type="ChEBI" id="CHEBI:24875"/>
        <label>2</label>
    </ligand>
</feature>
<dbReference type="GO" id="GO:0046872">
    <property type="term" value="F:metal ion binding"/>
    <property type="evidence" value="ECO:0007669"/>
    <property type="project" value="UniProtKB-KW"/>
</dbReference>
<proteinExistence type="predicted"/>
<protein>
    <submittedName>
        <fullName evidence="4">TIGR00282 family metallophosphoesterase</fullName>
    </submittedName>
</protein>
<dbReference type="InterPro" id="IPR029052">
    <property type="entry name" value="Metallo-depent_PP-like"/>
</dbReference>
<dbReference type="PANTHER" id="PTHR36303:SF1">
    <property type="entry name" value="2',3'-CYCLIC-NUCLEOTIDE 2'-PHOSPHODIESTERASE"/>
    <property type="match status" value="1"/>
</dbReference>
<dbReference type="NCBIfam" id="TIGR00282">
    <property type="entry name" value="TIGR00282 family metallophosphoesterase"/>
    <property type="match status" value="1"/>
</dbReference>
<feature type="binding site" evidence="2">
    <location>
        <position position="39"/>
    </location>
    <ligand>
        <name>Fe cation</name>
        <dbReference type="ChEBI" id="CHEBI:24875"/>
        <label>1</label>
    </ligand>
</feature>
<dbReference type="Proteomes" id="UP000572953">
    <property type="component" value="Unassembled WGS sequence"/>
</dbReference>
<dbReference type="Gene3D" id="3.60.21.10">
    <property type="match status" value="1"/>
</dbReference>
<feature type="binding site" evidence="2">
    <location>
        <position position="180"/>
    </location>
    <ligand>
        <name>Fe cation</name>
        <dbReference type="ChEBI" id="CHEBI:24875"/>
        <label>1</label>
    </ligand>
</feature>
<keyword evidence="2" id="KW-0479">Metal-binding</keyword>
<evidence type="ECO:0000313" key="5">
    <source>
        <dbReference type="Proteomes" id="UP000572953"/>
    </source>
</evidence>
<dbReference type="PIRSF" id="PIRSF004789">
    <property type="entry name" value="DR1281"/>
    <property type="match status" value="1"/>
</dbReference>
<feature type="binding site" evidence="2">
    <location>
        <position position="8"/>
    </location>
    <ligand>
        <name>Fe cation</name>
        <dbReference type="ChEBI" id="CHEBI:24875"/>
        <label>1</label>
    </ligand>
</feature>
<feature type="binding site" evidence="2">
    <location>
        <position position="67"/>
    </location>
    <ligand>
        <name>Fe cation</name>
        <dbReference type="ChEBI" id="CHEBI:24875"/>
        <label>2</label>
    </ligand>
</feature>
<dbReference type="EMBL" id="RGGN01000019">
    <property type="protein sequence ID" value="NCU62661.1"/>
    <property type="molecule type" value="Genomic_DNA"/>
</dbReference>
<dbReference type="Proteomes" id="UP000747791">
    <property type="component" value="Unassembled WGS sequence"/>
</dbReference>
<evidence type="ECO:0000313" key="4">
    <source>
        <dbReference type="EMBL" id="NCU62661.1"/>
    </source>
</evidence>
<evidence type="ECO:0000256" key="1">
    <source>
        <dbReference type="PIRSR" id="PIRSR004789-50"/>
    </source>
</evidence>
<feature type="binding site" evidence="2">
    <location>
        <position position="178"/>
    </location>
    <ligand>
        <name>Fe cation</name>
        <dbReference type="ChEBI" id="CHEBI:24875"/>
        <label>2</label>
    </ligand>
</feature>
<sequence length="269" mass="29500">MNFLFLGDIVGRSGRDIVLSELPKVKANEEIDFVIVNGENAAGGYGITKKICDELFSVGVDVITSGNHIWDQKETADFISEEKRLLRPLNFMDGTPGSGCEIYSLKNNKKVAVINIMGNIYMKKADDVFNCIALKLQSLKLGKDVDFIIVDIHAEITSEKMAMGHYLDGQVTLVVGTHSHVPTYDFRILNHGTAYQTDAGMCGDYDSVIGMNKDAALKKFLKQPNLERLSPALGKGTLSGIKVIADEKTGLAKDIKPITIGAHFNQRSF</sequence>